<accession>A0ABV3Z094</accession>
<dbReference type="PROSITE" id="PS51257">
    <property type="entry name" value="PROKAR_LIPOPROTEIN"/>
    <property type="match status" value="1"/>
</dbReference>
<comment type="caution">
    <text evidence="1">The sequence shown here is derived from an EMBL/GenBank/DDBJ whole genome shotgun (WGS) entry which is preliminary data.</text>
</comment>
<sequence length="116" mass="12702">MIRHIFRTALHPLSNHHPVKLVGILSLSALGLTACVSTGDIDALREAPGYHAGYADGCSTGTEEDKSFSTSQTRDAYAFKNDDAYRMGWRQGYLECSHTTPVPSNGGRILGERNEY</sequence>
<dbReference type="RefSeq" id="WP_369312038.1">
    <property type="nucleotide sequence ID" value="NZ_JBEHZE010000001.1"/>
</dbReference>
<evidence type="ECO:0008006" key="3">
    <source>
        <dbReference type="Google" id="ProtNLM"/>
    </source>
</evidence>
<proteinExistence type="predicted"/>
<name>A0ABV3Z094_9PROT</name>
<evidence type="ECO:0000313" key="2">
    <source>
        <dbReference type="Proteomes" id="UP001560685"/>
    </source>
</evidence>
<keyword evidence="2" id="KW-1185">Reference proteome</keyword>
<organism evidence="1 2">
    <name type="scientific">Hyphococcus lacteus</name>
    <dbReference type="NCBI Taxonomy" id="3143536"/>
    <lineage>
        <taxon>Bacteria</taxon>
        <taxon>Pseudomonadati</taxon>
        <taxon>Pseudomonadota</taxon>
        <taxon>Alphaproteobacteria</taxon>
        <taxon>Parvularculales</taxon>
        <taxon>Parvularculaceae</taxon>
        <taxon>Hyphococcus</taxon>
    </lineage>
</organism>
<gene>
    <name evidence="1" type="ORF">ABFZ84_01440</name>
</gene>
<reference evidence="1 2" key="1">
    <citation type="submission" date="2024-05" db="EMBL/GenBank/DDBJ databases">
        <title>Three bacterial strains, DH-69, EH-24, and ECK-19 isolated from coastal sediments.</title>
        <authorList>
            <person name="Ye Y.-Q."/>
            <person name="Du Z.-J."/>
        </authorList>
    </citation>
    <scope>NUCLEOTIDE SEQUENCE [LARGE SCALE GENOMIC DNA]</scope>
    <source>
        <strain evidence="1 2">ECK-19</strain>
    </source>
</reference>
<protein>
    <recommendedName>
        <fullName evidence="3">Lipoprotein</fullName>
    </recommendedName>
</protein>
<dbReference type="EMBL" id="JBEHZE010000001">
    <property type="protein sequence ID" value="MEX6632200.1"/>
    <property type="molecule type" value="Genomic_DNA"/>
</dbReference>
<dbReference type="Proteomes" id="UP001560685">
    <property type="component" value="Unassembled WGS sequence"/>
</dbReference>
<evidence type="ECO:0000313" key="1">
    <source>
        <dbReference type="EMBL" id="MEX6632200.1"/>
    </source>
</evidence>